<dbReference type="AlphaFoldDB" id="A0A7R7DWH0"/>
<evidence type="ECO:0000313" key="3">
    <source>
        <dbReference type="Proteomes" id="UP000611640"/>
    </source>
</evidence>
<dbReference type="PROSITE" id="PS51257">
    <property type="entry name" value="PROKAR_LIPOPROTEIN"/>
    <property type="match status" value="1"/>
</dbReference>
<gene>
    <name evidence="2" type="ORF">Athai_61450</name>
</gene>
<dbReference type="InterPro" id="IPR006311">
    <property type="entry name" value="TAT_signal"/>
</dbReference>
<dbReference type="RefSeq" id="WP_203964644.1">
    <property type="nucleotide sequence ID" value="NZ_AP023355.1"/>
</dbReference>
<dbReference type="Pfam" id="PF01547">
    <property type="entry name" value="SBP_bac_1"/>
    <property type="match status" value="1"/>
</dbReference>
<sequence length="430" mass="45964">MALSRRSLLAGAGLGALGLASSGALAGCSTGGTTASATGPVEGDITVLTPMYQGATGKQLLEGKLLKQFTKKHPKVNVKVDYTDYGSLNEKITTGLAGGLLPDVLMIGVGWVPPFAYKKVLAPLPASAGTKYDYQERVLAPSKYDGKLYALPVVLDARLVVYRKDHFAKAGLTSPPKDWTELRGYAKELAQHKNGKLVRAGFDPFSIDLRQCWENFLFANGGSMFDDSGRKVLFDDEAGIGALQLFLDVIKDRSADPSFVPAAGQPATIQQGRSSIMMSDTALWMNMQQQSPELIADDKIGVFVMRNKQEAMLQGGTLACVSSRSQHRAAAQALVEFLATPANVLPAAQQRGTVPSVASLRDSSYVKQNKLVDFALSNLDKSVSEGGTPAWMEIREKVKPTLQTAIVGQRTAKQAIGDLTDVAKSAIGRL</sequence>
<dbReference type="KEGG" id="atl:Athai_61450"/>
<feature type="signal peptide" evidence="1">
    <location>
        <begin position="1"/>
        <end position="26"/>
    </location>
</feature>
<organism evidence="2 3">
    <name type="scientific">Actinocatenispora thailandica</name>
    <dbReference type="NCBI Taxonomy" id="227318"/>
    <lineage>
        <taxon>Bacteria</taxon>
        <taxon>Bacillati</taxon>
        <taxon>Actinomycetota</taxon>
        <taxon>Actinomycetes</taxon>
        <taxon>Micromonosporales</taxon>
        <taxon>Micromonosporaceae</taxon>
        <taxon>Actinocatenispora</taxon>
    </lineage>
</organism>
<dbReference type="EMBL" id="AP023355">
    <property type="protein sequence ID" value="BCJ38642.1"/>
    <property type="molecule type" value="Genomic_DNA"/>
</dbReference>
<dbReference type="PROSITE" id="PS51318">
    <property type="entry name" value="TAT"/>
    <property type="match status" value="1"/>
</dbReference>
<dbReference type="PANTHER" id="PTHR43649">
    <property type="entry name" value="ARABINOSE-BINDING PROTEIN-RELATED"/>
    <property type="match status" value="1"/>
</dbReference>
<reference evidence="2 3" key="1">
    <citation type="submission" date="2020-08" db="EMBL/GenBank/DDBJ databases">
        <title>Whole genome shotgun sequence of Actinocatenispora thailandica NBRC 105041.</title>
        <authorList>
            <person name="Komaki H."/>
            <person name="Tamura T."/>
        </authorList>
    </citation>
    <scope>NUCLEOTIDE SEQUENCE [LARGE SCALE GENOMIC DNA]</scope>
    <source>
        <strain evidence="2 3">NBRC 105041</strain>
    </source>
</reference>
<feature type="chain" id="PRO_5039666208" evidence="1">
    <location>
        <begin position="27"/>
        <end position="430"/>
    </location>
</feature>
<evidence type="ECO:0000313" key="2">
    <source>
        <dbReference type="EMBL" id="BCJ38642.1"/>
    </source>
</evidence>
<proteinExistence type="predicted"/>
<dbReference type="InterPro" id="IPR006059">
    <property type="entry name" value="SBP"/>
</dbReference>
<protein>
    <submittedName>
        <fullName evidence="2">ABC transporter substrate-binding protein</fullName>
    </submittedName>
</protein>
<keyword evidence="3" id="KW-1185">Reference proteome</keyword>
<accession>A0A7R7DWH0</accession>
<name>A0A7R7DWH0_9ACTN</name>
<evidence type="ECO:0000256" key="1">
    <source>
        <dbReference type="SAM" id="SignalP"/>
    </source>
</evidence>
<dbReference type="InterPro" id="IPR050490">
    <property type="entry name" value="Bact_solute-bd_prot1"/>
</dbReference>
<keyword evidence="1" id="KW-0732">Signal</keyword>
<dbReference type="Gene3D" id="3.40.190.10">
    <property type="entry name" value="Periplasmic binding protein-like II"/>
    <property type="match status" value="2"/>
</dbReference>
<dbReference type="PANTHER" id="PTHR43649:SF12">
    <property type="entry name" value="DIACETYLCHITOBIOSE BINDING PROTEIN DASA"/>
    <property type="match status" value="1"/>
</dbReference>
<dbReference type="SUPFAM" id="SSF53850">
    <property type="entry name" value="Periplasmic binding protein-like II"/>
    <property type="match status" value="1"/>
</dbReference>
<dbReference type="Proteomes" id="UP000611640">
    <property type="component" value="Chromosome"/>
</dbReference>